<evidence type="ECO:0000256" key="2">
    <source>
        <dbReference type="ARBA" id="ARBA00023163"/>
    </source>
</evidence>
<gene>
    <name evidence="5" type="ORF">SSX86_031156</name>
</gene>
<evidence type="ECO:0000313" key="5">
    <source>
        <dbReference type="EMBL" id="KAK9049875.1"/>
    </source>
</evidence>
<dbReference type="PROSITE" id="PS50985">
    <property type="entry name" value="GRAS"/>
    <property type="match status" value="1"/>
</dbReference>
<organism evidence="5 6">
    <name type="scientific">Deinandra increscens subsp. villosa</name>
    <dbReference type="NCBI Taxonomy" id="3103831"/>
    <lineage>
        <taxon>Eukaryota</taxon>
        <taxon>Viridiplantae</taxon>
        <taxon>Streptophyta</taxon>
        <taxon>Embryophyta</taxon>
        <taxon>Tracheophyta</taxon>
        <taxon>Spermatophyta</taxon>
        <taxon>Magnoliopsida</taxon>
        <taxon>eudicotyledons</taxon>
        <taxon>Gunneridae</taxon>
        <taxon>Pentapetalae</taxon>
        <taxon>asterids</taxon>
        <taxon>campanulids</taxon>
        <taxon>Asterales</taxon>
        <taxon>Asteraceae</taxon>
        <taxon>Asteroideae</taxon>
        <taxon>Heliantheae alliance</taxon>
        <taxon>Madieae</taxon>
        <taxon>Madiinae</taxon>
        <taxon>Deinandra</taxon>
    </lineage>
</organism>
<name>A0AAP0GJ90_9ASTR</name>
<keyword evidence="1" id="KW-0805">Transcription regulation</keyword>
<dbReference type="EMBL" id="JBCNJP010004414">
    <property type="protein sequence ID" value="KAK9049875.1"/>
    <property type="molecule type" value="Genomic_DNA"/>
</dbReference>
<feature type="region of interest" description="SAW" evidence="3">
    <location>
        <begin position="361"/>
        <end position="451"/>
    </location>
</feature>
<evidence type="ECO:0000256" key="3">
    <source>
        <dbReference type="PROSITE-ProRule" id="PRU01191"/>
    </source>
</evidence>
<dbReference type="AlphaFoldDB" id="A0AAP0GJ90"/>
<proteinExistence type="inferred from homology"/>
<keyword evidence="6" id="KW-1185">Reference proteome</keyword>
<feature type="short sequence motif" description="VHIID" evidence="3">
    <location>
        <begin position="182"/>
        <end position="186"/>
    </location>
</feature>
<dbReference type="InterPro" id="IPR005202">
    <property type="entry name" value="TF_GRAS"/>
</dbReference>
<protein>
    <recommendedName>
        <fullName evidence="7">Scarecrow-like protein 23</fullName>
    </recommendedName>
</protein>
<comment type="similarity">
    <text evidence="3">Belongs to the GRAS family.</text>
</comment>
<accession>A0AAP0GJ90</accession>
<comment type="caution">
    <text evidence="5">The sequence shown here is derived from an EMBL/GenBank/DDBJ whole genome shotgun (WGS) entry which is preliminary data.</text>
</comment>
<dbReference type="Proteomes" id="UP001408789">
    <property type="component" value="Unassembled WGS sequence"/>
</dbReference>
<evidence type="ECO:0000256" key="1">
    <source>
        <dbReference type="ARBA" id="ARBA00023015"/>
    </source>
</evidence>
<comment type="caution">
    <text evidence="3">Lacks conserved residue(s) required for the propagation of feature annotation.</text>
</comment>
<evidence type="ECO:0000256" key="4">
    <source>
        <dbReference type="SAM" id="MobiDB-lite"/>
    </source>
</evidence>
<feature type="compositionally biased region" description="Basic residues" evidence="4">
    <location>
        <begin position="23"/>
        <end position="32"/>
    </location>
</feature>
<evidence type="ECO:0000313" key="6">
    <source>
        <dbReference type="Proteomes" id="UP001408789"/>
    </source>
</evidence>
<evidence type="ECO:0008006" key="7">
    <source>
        <dbReference type="Google" id="ProtNLM"/>
    </source>
</evidence>
<feature type="compositionally biased region" description="Basic and acidic residues" evidence="4">
    <location>
        <begin position="33"/>
        <end position="42"/>
    </location>
</feature>
<sequence>MELFEDERLLSLGLAIVLDSGRQRKPKRKRRESVKSSDDTNEGKMFSLFKTREMMLKRESNATSGEDGKGLHLIQLLLVSATSLNKNNLDSSIENLRELYENVSLNGDSVQRLAAYFADGLVARLLTRQSPFHDMIMEEPTPEEEFLAYMELYKVSPYYQFAHFTANQMIMEAFENENSHALHVVDLDVGYGFQWPSLMQSLSDKATTGNHMSLKITGFGKTLEDLEQTEARLVAFAKSFRNLSFEFQGILTSNNCGMKSIRKRKNETLVINLVFYLNSLCSFTRISDLLNSIHMLNPSVVVLVEQEGGRSPTSFLSRFMEFLHYYAAMFDSLDDFLPLRSLERLQIEKNHLGKEIKRLMDLDDDKANSRKYERMETWKGRMESHGFEGMSLSSKSIIQAKLLLKINSHYCPSIDQFGGENGGFTAFEREDGNAISLAWQDKCLITASAWQCAGGR</sequence>
<reference evidence="5 6" key="1">
    <citation type="submission" date="2024-04" db="EMBL/GenBank/DDBJ databases">
        <title>The reference genome of an endangered Asteraceae, Deinandra increscens subsp. villosa, native to the Central Coast of California.</title>
        <authorList>
            <person name="Guilliams M."/>
            <person name="Hasenstab-Lehman K."/>
            <person name="Meyer R."/>
            <person name="Mcevoy S."/>
        </authorList>
    </citation>
    <scope>NUCLEOTIDE SEQUENCE [LARGE SCALE GENOMIC DNA]</scope>
    <source>
        <tissue evidence="5">Leaf</tissue>
    </source>
</reference>
<feature type="region of interest" description="Disordered" evidence="4">
    <location>
        <begin position="23"/>
        <end position="42"/>
    </location>
</feature>
<keyword evidence="2" id="KW-0804">Transcription</keyword>
<dbReference type="Pfam" id="PF03514">
    <property type="entry name" value="GRAS"/>
    <property type="match status" value="1"/>
</dbReference>
<dbReference type="PANTHER" id="PTHR31636">
    <property type="entry name" value="OSJNBA0084A10.13 PROTEIN-RELATED"/>
    <property type="match status" value="1"/>
</dbReference>